<dbReference type="EMBL" id="CP073720">
    <property type="protein sequence ID" value="UWP85498.1"/>
    <property type="molecule type" value="Genomic_DNA"/>
</dbReference>
<evidence type="ECO:0000313" key="5">
    <source>
        <dbReference type="EMBL" id="UWP85498.1"/>
    </source>
</evidence>
<reference evidence="5" key="1">
    <citation type="submission" date="2021-04" db="EMBL/GenBank/DDBJ databases">
        <authorList>
            <person name="Hartkoorn R.C."/>
            <person name="Beaudoing E."/>
            <person name="Hot D."/>
        </authorList>
    </citation>
    <scope>NUCLEOTIDE SEQUENCE</scope>
    <source>
        <strain evidence="5">NRRL B-16292</strain>
    </source>
</reference>
<feature type="domain" description="Glycosyltransferase subfamily 4-like N-terminal" evidence="4">
    <location>
        <begin position="90"/>
        <end position="216"/>
    </location>
</feature>
<dbReference type="PANTHER" id="PTHR12526">
    <property type="entry name" value="GLYCOSYLTRANSFERASE"/>
    <property type="match status" value="1"/>
</dbReference>
<evidence type="ECO:0000256" key="2">
    <source>
        <dbReference type="ARBA" id="ARBA00022679"/>
    </source>
</evidence>
<dbReference type="PANTHER" id="PTHR12526:SF636">
    <property type="entry name" value="BLL3647 PROTEIN"/>
    <property type="match status" value="1"/>
</dbReference>
<evidence type="ECO:0000256" key="1">
    <source>
        <dbReference type="ARBA" id="ARBA00022676"/>
    </source>
</evidence>
<protein>
    <submittedName>
        <fullName evidence="5">Glycosyltransferase</fullName>
        <ecNumber evidence="5">2.4.-.-</ecNumber>
    </submittedName>
</protein>
<gene>
    <name evidence="5" type="ORF">Dfulv_15155</name>
</gene>
<organism evidence="5 6">
    <name type="scientific">Dactylosporangium fulvum</name>
    <dbReference type="NCBI Taxonomy" id="53359"/>
    <lineage>
        <taxon>Bacteria</taxon>
        <taxon>Bacillati</taxon>
        <taxon>Actinomycetota</taxon>
        <taxon>Actinomycetes</taxon>
        <taxon>Micromonosporales</taxon>
        <taxon>Micromonosporaceae</taxon>
        <taxon>Dactylosporangium</taxon>
    </lineage>
</organism>
<dbReference type="Pfam" id="PF00534">
    <property type="entry name" value="Glycos_transf_1"/>
    <property type="match status" value="1"/>
</dbReference>
<dbReference type="EC" id="2.4.-.-" evidence="5"/>
<accession>A0ABY5W9Y4</accession>
<dbReference type="Gene3D" id="3.40.50.2000">
    <property type="entry name" value="Glycogen Phosphorylase B"/>
    <property type="match status" value="2"/>
</dbReference>
<evidence type="ECO:0000313" key="6">
    <source>
        <dbReference type="Proteomes" id="UP001059617"/>
    </source>
</evidence>
<dbReference type="Proteomes" id="UP001059617">
    <property type="component" value="Chromosome"/>
</dbReference>
<keyword evidence="6" id="KW-1185">Reference proteome</keyword>
<dbReference type="SUPFAM" id="SSF53756">
    <property type="entry name" value="UDP-Glycosyltransferase/glycogen phosphorylase"/>
    <property type="match status" value="1"/>
</dbReference>
<dbReference type="InterPro" id="IPR028098">
    <property type="entry name" value="Glyco_trans_4-like_N"/>
</dbReference>
<sequence>MGDRRVKVATVITRMAAGAGGVSLRGALALDPHRYDITVIAGGHGITGAADTPGASRGVRGTPEPTVLVGTDAVDDAPRGDLLLDAFKAGLQVMRVSTLVPQISPRRDAATRRTLTQLLAEGGYDVVHTHSAKAGALGRIAASRAGVARIVHTFHGFPFHEFQPRWLRAAYVRAERYLARRTHAFLAVGSAVAAQAIRLGLAPPDGIRTIPPAVDSADLQFSPAARGLARRRLGLPTGVRLVGTVGRVDYQKAPELWIDALAATGDDVWGVWIGDGPLREQLLARARKRGVADRFCLLGHREDVADLLPAFDVFALASRYEGLPCVLIEAIGAGVPVVATAVNAVPEVVVPGETGLLVPPGTAAPLGRAIRYLLEEPAEAARMARTARERLDQRYTPQTLGAALDHTYRGRSTWN</sequence>
<name>A0ABY5W9Y4_9ACTN</name>
<keyword evidence="2 5" id="KW-0808">Transferase</keyword>
<proteinExistence type="predicted"/>
<dbReference type="Pfam" id="PF13439">
    <property type="entry name" value="Glyco_transf_4"/>
    <property type="match status" value="1"/>
</dbReference>
<evidence type="ECO:0000259" key="3">
    <source>
        <dbReference type="Pfam" id="PF00534"/>
    </source>
</evidence>
<evidence type="ECO:0000259" key="4">
    <source>
        <dbReference type="Pfam" id="PF13439"/>
    </source>
</evidence>
<dbReference type="RefSeq" id="WP_259863620.1">
    <property type="nucleotide sequence ID" value="NZ_BAAAST010000014.1"/>
</dbReference>
<reference evidence="5" key="2">
    <citation type="submission" date="2022-09" db="EMBL/GenBank/DDBJ databases">
        <title>Biosynthetic gene clusters of Dactylosporangioum fulvum.</title>
        <authorList>
            <person name="Caradec T."/>
        </authorList>
    </citation>
    <scope>NUCLEOTIDE SEQUENCE</scope>
    <source>
        <strain evidence="5">NRRL B-16292</strain>
    </source>
</reference>
<dbReference type="GO" id="GO:0016757">
    <property type="term" value="F:glycosyltransferase activity"/>
    <property type="evidence" value="ECO:0007669"/>
    <property type="project" value="UniProtKB-KW"/>
</dbReference>
<keyword evidence="1 5" id="KW-0328">Glycosyltransferase</keyword>
<dbReference type="InterPro" id="IPR001296">
    <property type="entry name" value="Glyco_trans_1"/>
</dbReference>
<feature type="domain" description="Glycosyl transferase family 1" evidence="3">
    <location>
        <begin position="230"/>
        <end position="390"/>
    </location>
</feature>